<dbReference type="GO" id="GO:0016051">
    <property type="term" value="P:carbohydrate biosynthetic process"/>
    <property type="evidence" value="ECO:0007669"/>
    <property type="project" value="InterPro"/>
</dbReference>
<evidence type="ECO:0000256" key="8">
    <source>
        <dbReference type="ARBA" id="ARBA00023180"/>
    </source>
</evidence>
<dbReference type="PANTHER" id="PTHR12137">
    <property type="entry name" value="CARBOHYDRATE SULFOTRANSFERASE"/>
    <property type="match status" value="1"/>
</dbReference>
<evidence type="ECO:0000256" key="9">
    <source>
        <dbReference type="RuleBase" id="RU364020"/>
    </source>
</evidence>
<dbReference type="PANTHER" id="PTHR12137:SF54">
    <property type="entry name" value="CARBOHYDRATE SULFOTRANSFERASE"/>
    <property type="match status" value="1"/>
</dbReference>
<gene>
    <name evidence="10" type="primary">Chst13-L3</name>
    <name evidence="10" type="ORF">Hamer_G016068</name>
</gene>
<keyword evidence="11" id="KW-1185">Reference proteome</keyword>
<dbReference type="EMBL" id="JAHLQT010041065">
    <property type="protein sequence ID" value="KAG7155687.1"/>
    <property type="molecule type" value="Genomic_DNA"/>
</dbReference>
<dbReference type="AlphaFoldDB" id="A0A8J5JBX1"/>
<comment type="subcellular location">
    <subcellularLocation>
        <location evidence="1 9">Golgi apparatus membrane</location>
        <topology evidence="1 9">Single-pass type II membrane protein</topology>
    </subcellularLocation>
</comment>
<evidence type="ECO:0000256" key="3">
    <source>
        <dbReference type="ARBA" id="ARBA00022679"/>
    </source>
</evidence>
<dbReference type="GO" id="GO:0008146">
    <property type="term" value="F:sulfotransferase activity"/>
    <property type="evidence" value="ECO:0007669"/>
    <property type="project" value="InterPro"/>
</dbReference>
<protein>
    <recommendedName>
        <fullName evidence="9">Carbohydrate sulfotransferase</fullName>
        <ecNumber evidence="9">2.8.2.-</ecNumber>
    </recommendedName>
</protein>
<evidence type="ECO:0000256" key="6">
    <source>
        <dbReference type="ARBA" id="ARBA00023034"/>
    </source>
</evidence>
<comment type="caution">
    <text evidence="10">The sequence shown here is derived from an EMBL/GenBank/DDBJ whole genome shotgun (WGS) entry which is preliminary data.</text>
</comment>
<evidence type="ECO:0000256" key="5">
    <source>
        <dbReference type="ARBA" id="ARBA00022989"/>
    </source>
</evidence>
<feature type="transmembrane region" description="Helical" evidence="9">
    <location>
        <begin position="16"/>
        <end position="34"/>
    </location>
</feature>
<organism evidence="10 11">
    <name type="scientific">Homarus americanus</name>
    <name type="common">American lobster</name>
    <dbReference type="NCBI Taxonomy" id="6706"/>
    <lineage>
        <taxon>Eukaryota</taxon>
        <taxon>Metazoa</taxon>
        <taxon>Ecdysozoa</taxon>
        <taxon>Arthropoda</taxon>
        <taxon>Crustacea</taxon>
        <taxon>Multicrustacea</taxon>
        <taxon>Malacostraca</taxon>
        <taxon>Eumalacostraca</taxon>
        <taxon>Eucarida</taxon>
        <taxon>Decapoda</taxon>
        <taxon>Pleocyemata</taxon>
        <taxon>Astacidea</taxon>
        <taxon>Nephropoidea</taxon>
        <taxon>Nephropidae</taxon>
        <taxon>Homarus</taxon>
    </lineage>
</organism>
<proteinExistence type="inferred from homology"/>
<keyword evidence="9" id="KW-0735">Signal-anchor</keyword>
<dbReference type="InterPro" id="IPR018011">
    <property type="entry name" value="Carb_sulfotrans_8-10"/>
</dbReference>
<keyword evidence="5 9" id="KW-1133">Transmembrane helix</keyword>
<evidence type="ECO:0000256" key="2">
    <source>
        <dbReference type="ARBA" id="ARBA00006339"/>
    </source>
</evidence>
<evidence type="ECO:0000313" key="10">
    <source>
        <dbReference type="EMBL" id="KAG7155687.1"/>
    </source>
</evidence>
<keyword evidence="7 9" id="KW-0472">Membrane</keyword>
<accession>A0A8J5JBX1</accession>
<evidence type="ECO:0000313" key="11">
    <source>
        <dbReference type="Proteomes" id="UP000747542"/>
    </source>
</evidence>
<dbReference type="Pfam" id="PF03567">
    <property type="entry name" value="Sulfotransfer_2"/>
    <property type="match status" value="2"/>
</dbReference>
<comment type="similarity">
    <text evidence="2 9">Belongs to the sulfotransferase 2 family.</text>
</comment>
<dbReference type="EC" id="2.8.2.-" evidence="9"/>
<reference evidence="10" key="1">
    <citation type="journal article" date="2021" name="Sci. Adv.">
        <title>The American lobster genome reveals insights on longevity, neural, and immune adaptations.</title>
        <authorList>
            <person name="Polinski J.M."/>
            <person name="Zimin A.V."/>
            <person name="Clark K.F."/>
            <person name="Kohn A.B."/>
            <person name="Sadowski N."/>
            <person name="Timp W."/>
            <person name="Ptitsyn A."/>
            <person name="Khanna P."/>
            <person name="Romanova D.Y."/>
            <person name="Williams P."/>
            <person name="Greenwood S.J."/>
            <person name="Moroz L.L."/>
            <person name="Walt D.R."/>
            <person name="Bodnar A.G."/>
        </authorList>
    </citation>
    <scope>NUCLEOTIDE SEQUENCE</scope>
    <source>
        <strain evidence="10">GMGI-L3</strain>
    </source>
</reference>
<evidence type="ECO:0000256" key="4">
    <source>
        <dbReference type="ARBA" id="ARBA00022692"/>
    </source>
</evidence>
<dbReference type="InterPro" id="IPR005331">
    <property type="entry name" value="Sulfotransferase"/>
</dbReference>
<keyword evidence="3 9" id="KW-0808">Transferase</keyword>
<keyword evidence="9" id="KW-0119">Carbohydrate metabolism</keyword>
<keyword evidence="8 9" id="KW-0325">Glycoprotein</keyword>
<keyword evidence="4 9" id="KW-0812">Transmembrane</keyword>
<sequence length="271" mass="30798">MEGALSMPVGRGGRQMLMVLVVAVMMLLGYSILYPDNPTGISAISFTADQLKFLQAYALPGDFKNDTVSVTTPGPKERSKALTKHVNDACRTLNISLPISSFMLSHMHFDDKRKAIYCFIPKVACTSWKRVWMKTTGIVPPDQDLALIGRGTKDSHGDNVTFSEFIRFISEPGHGTFEQRNEHWLSMHEICNPCAVQYDFIGKYETIKVDADYVLDWLGATDMVDGFPASDRPFHARRYDPKYFNQLSHNEKMNFFNKYLADFVAFDYEFV</sequence>
<evidence type="ECO:0000256" key="1">
    <source>
        <dbReference type="ARBA" id="ARBA00004323"/>
    </source>
</evidence>
<dbReference type="Proteomes" id="UP000747542">
    <property type="component" value="Unassembled WGS sequence"/>
</dbReference>
<evidence type="ECO:0000256" key="7">
    <source>
        <dbReference type="ARBA" id="ARBA00023136"/>
    </source>
</evidence>
<name>A0A8J5JBX1_HOMAM</name>
<keyword evidence="6 9" id="KW-0333">Golgi apparatus</keyword>
<dbReference type="GO" id="GO:0000139">
    <property type="term" value="C:Golgi membrane"/>
    <property type="evidence" value="ECO:0007669"/>
    <property type="project" value="UniProtKB-SubCell"/>
</dbReference>